<dbReference type="InterPro" id="IPR032675">
    <property type="entry name" value="LRR_dom_sf"/>
</dbReference>
<keyword evidence="17" id="KW-1185">Reference proteome</keyword>
<keyword evidence="12" id="KW-0472">Membrane</keyword>
<dbReference type="Proteomes" id="UP001188597">
    <property type="component" value="Unassembled WGS sequence"/>
</dbReference>
<keyword evidence="8 14" id="KW-0547">Nucleotide-binding</keyword>
<evidence type="ECO:0000256" key="9">
    <source>
        <dbReference type="ARBA" id="ARBA00022777"/>
    </source>
</evidence>
<reference evidence="16" key="1">
    <citation type="submission" date="2022-12" db="EMBL/GenBank/DDBJ databases">
        <title>Draft genome assemblies for two species of Escallonia (Escalloniales).</title>
        <authorList>
            <person name="Chanderbali A."/>
            <person name="Dervinis C."/>
            <person name="Anghel I."/>
            <person name="Soltis D."/>
            <person name="Soltis P."/>
            <person name="Zapata F."/>
        </authorList>
    </citation>
    <scope>NUCLEOTIDE SEQUENCE</scope>
    <source>
        <strain evidence="16">UCBG64.0493</strain>
        <tissue evidence="16">Leaf</tissue>
    </source>
</reference>
<dbReference type="Gene3D" id="3.80.10.10">
    <property type="entry name" value="Ribonuclease Inhibitor"/>
    <property type="match status" value="2"/>
</dbReference>
<organism evidence="16 17">
    <name type="scientific">Escallonia herrerae</name>
    <dbReference type="NCBI Taxonomy" id="1293975"/>
    <lineage>
        <taxon>Eukaryota</taxon>
        <taxon>Viridiplantae</taxon>
        <taxon>Streptophyta</taxon>
        <taxon>Embryophyta</taxon>
        <taxon>Tracheophyta</taxon>
        <taxon>Spermatophyta</taxon>
        <taxon>Magnoliopsida</taxon>
        <taxon>eudicotyledons</taxon>
        <taxon>Gunneridae</taxon>
        <taxon>Pentapetalae</taxon>
        <taxon>asterids</taxon>
        <taxon>campanulids</taxon>
        <taxon>Escalloniales</taxon>
        <taxon>Escalloniaceae</taxon>
        <taxon>Escallonia</taxon>
    </lineage>
</organism>
<evidence type="ECO:0000256" key="12">
    <source>
        <dbReference type="ARBA" id="ARBA00023136"/>
    </source>
</evidence>
<evidence type="ECO:0000256" key="8">
    <source>
        <dbReference type="ARBA" id="ARBA00022741"/>
    </source>
</evidence>
<keyword evidence="13" id="KW-0675">Receptor</keyword>
<feature type="domain" description="Protein kinase" evidence="15">
    <location>
        <begin position="329"/>
        <end position="624"/>
    </location>
</feature>
<gene>
    <name evidence="16" type="ORF">RJ639_007687</name>
</gene>
<dbReference type="PANTHER" id="PTHR48053:SF131">
    <property type="entry name" value="LEUCINE-RICH REPEAT RECEPTOR-LIKE SERINE_THREONINE-PROTEIN KINASE BAM2"/>
    <property type="match status" value="1"/>
</dbReference>
<comment type="caution">
    <text evidence="16">The sequence shown here is derived from an EMBL/GenBank/DDBJ whole genome shotgun (WGS) entry which is preliminary data.</text>
</comment>
<evidence type="ECO:0000256" key="13">
    <source>
        <dbReference type="ARBA" id="ARBA00023170"/>
    </source>
</evidence>
<name>A0AA88W2J5_9ASTE</name>
<evidence type="ECO:0000256" key="11">
    <source>
        <dbReference type="ARBA" id="ARBA00022989"/>
    </source>
</evidence>
<sequence length="664" mass="74110">MTNQHPYYCLKPASLILLDHLRDWTMPSNGFENGSSHWNWTGIWCSSEGFVEKLDLSNMNLTGRVSEHIQCLSKLSVLNICCNAFASSLPKSLSNLSSLTSIDVSQNNFVGNFPQGLGMASYLISINASSNNFVGFLPEDLENATSLESLDLRGSFFEGSIPKSFKNLQKLKFLGLSGNCLTGRIPRELGEMSSLETIILGYNEFQGPVPAEFGNLTNLQYLDLAVGYLSGDIPAELGRLKKLTTIYLYQNNFEGSIPPEIGNMTSAVYLDFSDNEISGEIPDEIGELKNLQIRTGKQQSERKSESEWPWRLVVFQRLNFTSADILACNKESNVIGMGSTGIVFKAEIHRPHSVVAVKKFWRSEADIETGDDLLAEVNLLGRLRHRNIVRLLGYLHNETDIMMVNEYMPNGNLGEAIHGKQAGKMLVDWVSRYNIAVGVAHGLAYLHHDCRPPVIHRDVKSNNIFLDANFEARMADFGLARTMLQKNETVSMVAGSYGYIAPEYGYTLKVDEKSDIYSFGVVLLELLTGKMPLDPSFGESIDIVEWVRRKISSKASEQALDTEIAGQCQHVQEEMLLVLRIALLCTAKLPKDRLSMRDIITMLGEAKPRRKSSDGSKRHFHGVLVSEKRDWCSITPDQKAQALKRMRGKHGAMAACDTVFKIEQ</sequence>
<dbReference type="PROSITE" id="PS50011">
    <property type="entry name" value="PROTEIN_KINASE_DOM"/>
    <property type="match status" value="1"/>
</dbReference>
<dbReference type="AlphaFoldDB" id="A0AA88W2J5"/>
<keyword evidence="9" id="KW-0418">Kinase</keyword>
<keyword evidence="5" id="KW-0812">Transmembrane</keyword>
<evidence type="ECO:0000256" key="3">
    <source>
        <dbReference type="ARBA" id="ARBA00022614"/>
    </source>
</evidence>
<proteinExistence type="predicted"/>
<evidence type="ECO:0000256" key="14">
    <source>
        <dbReference type="PROSITE-ProRule" id="PRU10141"/>
    </source>
</evidence>
<dbReference type="InterPro" id="IPR051716">
    <property type="entry name" value="Plant_RL_S/T_kinase"/>
</dbReference>
<evidence type="ECO:0000256" key="5">
    <source>
        <dbReference type="ARBA" id="ARBA00022692"/>
    </source>
</evidence>
<dbReference type="EMBL" id="JAVXUP010001105">
    <property type="protein sequence ID" value="KAK3015920.1"/>
    <property type="molecule type" value="Genomic_DNA"/>
</dbReference>
<dbReference type="FunFam" id="3.80.10.10:FF:000410">
    <property type="entry name" value="Leucine-rich repeat receptor-like protein kinase PXL1"/>
    <property type="match status" value="1"/>
</dbReference>
<dbReference type="FunFam" id="3.30.200.20:FF:000444">
    <property type="entry name" value="MDIS1-interacting receptor like kinase 1"/>
    <property type="match status" value="1"/>
</dbReference>
<keyword evidence="4" id="KW-0808">Transferase</keyword>
<evidence type="ECO:0000256" key="1">
    <source>
        <dbReference type="ARBA" id="ARBA00004236"/>
    </source>
</evidence>
<keyword evidence="3" id="KW-0433">Leucine-rich repeat</keyword>
<evidence type="ECO:0000256" key="10">
    <source>
        <dbReference type="ARBA" id="ARBA00022840"/>
    </source>
</evidence>
<evidence type="ECO:0000313" key="16">
    <source>
        <dbReference type="EMBL" id="KAK3015920.1"/>
    </source>
</evidence>
<evidence type="ECO:0000256" key="2">
    <source>
        <dbReference type="ARBA" id="ARBA00004479"/>
    </source>
</evidence>
<keyword evidence="10 14" id="KW-0067">ATP-binding</keyword>
<dbReference type="InterPro" id="IPR008271">
    <property type="entry name" value="Ser/Thr_kinase_AS"/>
</dbReference>
<dbReference type="Gene3D" id="3.30.200.20">
    <property type="entry name" value="Phosphorylase Kinase, domain 1"/>
    <property type="match status" value="1"/>
</dbReference>
<dbReference type="GO" id="GO:0004672">
    <property type="term" value="F:protein kinase activity"/>
    <property type="evidence" value="ECO:0007669"/>
    <property type="project" value="InterPro"/>
</dbReference>
<dbReference type="FunFam" id="3.80.10.10:FF:000412">
    <property type="entry name" value="Leucine-rich repeat receptor-like protein kinase PXL1"/>
    <property type="match status" value="1"/>
</dbReference>
<dbReference type="GO" id="GO:0005886">
    <property type="term" value="C:plasma membrane"/>
    <property type="evidence" value="ECO:0007669"/>
    <property type="project" value="UniProtKB-SubCell"/>
</dbReference>
<evidence type="ECO:0000256" key="4">
    <source>
        <dbReference type="ARBA" id="ARBA00022679"/>
    </source>
</evidence>
<evidence type="ECO:0000256" key="7">
    <source>
        <dbReference type="ARBA" id="ARBA00022737"/>
    </source>
</evidence>
<dbReference type="Pfam" id="PF00560">
    <property type="entry name" value="LRR_1"/>
    <property type="match status" value="2"/>
</dbReference>
<keyword evidence="6" id="KW-0732">Signal</keyword>
<evidence type="ECO:0000256" key="6">
    <source>
        <dbReference type="ARBA" id="ARBA00022729"/>
    </source>
</evidence>
<evidence type="ECO:0000313" key="17">
    <source>
        <dbReference type="Proteomes" id="UP001188597"/>
    </source>
</evidence>
<dbReference type="SMART" id="SM00220">
    <property type="entry name" value="S_TKc"/>
    <property type="match status" value="1"/>
</dbReference>
<dbReference type="InterPro" id="IPR001611">
    <property type="entry name" value="Leu-rich_rpt"/>
</dbReference>
<evidence type="ECO:0000259" key="15">
    <source>
        <dbReference type="PROSITE" id="PS50011"/>
    </source>
</evidence>
<dbReference type="Pfam" id="PF13855">
    <property type="entry name" value="LRR_8"/>
    <property type="match status" value="1"/>
</dbReference>
<dbReference type="InterPro" id="IPR017441">
    <property type="entry name" value="Protein_kinase_ATP_BS"/>
</dbReference>
<accession>A0AA88W2J5</accession>
<dbReference type="Gene3D" id="1.10.510.10">
    <property type="entry name" value="Transferase(Phosphotransferase) domain 1"/>
    <property type="match status" value="1"/>
</dbReference>
<dbReference type="InterPro" id="IPR011009">
    <property type="entry name" value="Kinase-like_dom_sf"/>
</dbReference>
<protein>
    <recommendedName>
        <fullName evidence="15">Protein kinase domain-containing protein</fullName>
    </recommendedName>
</protein>
<keyword evidence="11" id="KW-1133">Transmembrane helix</keyword>
<dbReference type="FunFam" id="1.10.510.10:FF:000400">
    <property type="entry name" value="MDIS1-interacting receptor like kinase 1"/>
    <property type="match status" value="1"/>
</dbReference>
<dbReference type="Pfam" id="PF00069">
    <property type="entry name" value="Pkinase"/>
    <property type="match status" value="1"/>
</dbReference>
<dbReference type="PANTHER" id="PTHR48053">
    <property type="entry name" value="LEUCINE RICH REPEAT FAMILY PROTEIN, EXPRESSED"/>
    <property type="match status" value="1"/>
</dbReference>
<keyword evidence="7" id="KW-0677">Repeat</keyword>
<feature type="binding site" evidence="14">
    <location>
        <position position="359"/>
    </location>
    <ligand>
        <name>ATP</name>
        <dbReference type="ChEBI" id="CHEBI:30616"/>
    </ligand>
</feature>
<dbReference type="PROSITE" id="PS00108">
    <property type="entry name" value="PROTEIN_KINASE_ST"/>
    <property type="match status" value="1"/>
</dbReference>
<comment type="subcellular location">
    <subcellularLocation>
        <location evidence="1">Cell membrane</location>
    </subcellularLocation>
    <subcellularLocation>
        <location evidence="2">Membrane</location>
        <topology evidence="2">Single-pass type I membrane protein</topology>
    </subcellularLocation>
</comment>
<dbReference type="SUPFAM" id="SSF52058">
    <property type="entry name" value="L domain-like"/>
    <property type="match status" value="1"/>
</dbReference>
<dbReference type="PROSITE" id="PS00107">
    <property type="entry name" value="PROTEIN_KINASE_ATP"/>
    <property type="match status" value="1"/>
</dbReference>
<dbReference type="SUPFAM" id="SSF56112">
    <property type="entry name" value="Protein kinase-like (PK-like)"/>
    <property type="match status" value="1"/>
</dbReference>
<dbReference type="InterPro" id="IPR000719">
    <property type="entry name" value="Prot_kinase_dom"/>
</dbReference>
<dbReference type="GO" id="GO:0005524">
    <property type="term" value="F:ATP binding"/>
    <property type="evidence" value="ECO:0007669"/>
    <property type="project" value="UniProtKB-UniRule"/>
</dbReference>